<name>A0A0F9SI32_9ZZZZ</name>
<accession>A0A0F9SI32</accession>
<dbReference type="EMBL" id="LAZR01000640">
    <property type="protein sequence ID" value="KKN61942.1"/>
    <property type="molecule type" value="Genomic_DNA"/>
</dbReference>
<dbReference type="AlphaFoldDB" id="A0A0F9SI32"/>
<comment type="caution">
    <text evidence="1">The sequence shown here is derived from an EMBL/GenBank/DDBJ whole genome shotgun (WGS) entry which is preliminary data.</text>
</comment>
<protein>
    <submittedName>
        <fullName evidence="1">Uncharacterized protein</fullName>
    </submittedName>
</protein>
<reference evidence="1" key="1">
    <citation type="journal article" date="2015" name="Nature">
        <title>Complex archaea that bridge the gap between prokaryotes and eukaryotes.</title>
        <authorList>
            <person name="Spang A."/>
            <person name="Saw J.H."/>
            <person name="Jorgensen S.L."/>
            <person name="Zaremba-Niedzwiedzka K."/>
            <person name="Martijn J."/>
            <person name="Lind A.E."/>
            <person name="van Eijk R."/>
            <person name="Schleper C."/>
            <person name="Guy L."/>
            <person name="Ettema T.J."/>
        </authorList>
    </citation>
    <scope>NUCLEOTIDE SEQUENCE</scope>
</reference>
<organism evidence="1">
    <name type="scientific">marine sediment metagenome</name>
    <dbReference type="NCBI Taxonomy" id="412755"/>
    <lineage>
        <taxon>unclassified sequences</taxon>
        <taxon>metagenomes</taxon>
        <taxon>ecological metagenomes</taxon>
    </lineage>
</organism>
<gene>
    <name evidence="1" type="ORF">LCGC14_0517110</name>
</gene>
<evidence type="ECO:0000313" key="1">
    <source>
        <dbReference type="EMBL" id="KKN61942.1"/>
    </source>
</evidence>
<sequence>MTDKSHKDCPVCLVSHTKFNAVTHCLYRLSYIHFNFLPDISSCGCPHFCRKKHLLEYVRVNFPDRIERANDLLSI</sequence>
<proteinExistence type="predicted"/>